<keyword evidence="13" id="KW-1185">Reference proteome</keyword>
<comment type="similarity">
    <text evidence="2">Belongs to the class IV-like SAM-binding methyltransferase superfamily. RNA methyltransferase NEP1 family.</text>
</comment>
<dbReference type="GO" id="GO:0019843">
    <property type="term" value="F:rRNA binding"/>
    <property type="evidence" value="ECO:0007669"/>
    <property type="project" value="UniProtKB-KW"/>
</dbReference>
<keyword evidence="8" id="KW-0699">rRNA-binding</keyword>
<evidence type="ECO:0000256" key="5">
    <source>
        <dbReference type="ARBA" id="ARBA00022603"/>
    </source>
</evidence>
<keyword evidence="6" id="KW-0808">Transferase</keyword>
<evidence type="ECO:0000256" key="9">
    <source>
        <dbReference type="ARBA" id="ARBA00022884"/>
    </source>
</evidence>
<comment type="caution">
    <text evidence="12">The sequence shown here is derived from an EMBL/GenBank/DDBJ whole genome shotgun (WGS) entry which is preliminary data.</text>
</comment>
<evidence type="ECO:0000256" key="4">
    <source>
        <dbReference type="ARBA" id="ARBA00022552"/>
    </source>
</evidence>
<evidence type="ECO:0000313" key="13">
    <source>
        <dbReference type="Proteomes" id="UP000660262"/>
    </source>
</evidence>
<dbReference type="GO" id="GO:0032040">
    <property type="term" value="C:small-subunit processome"/>
    <property type="evidence" value="ECO:0007669"/>
    <property type="project" value="TreeGrafter"/>
</dbReference>
<dbReference type="GO" id="GO:0070037">
    <property type="term" value="F:rRNA (pseudouridine) methyltransferase activity"/>
    <property type="evidence" value="ECO:0007669"/>
    <property type="project" value="InterPro"/>
</dbReference>
<dbReference type="FunFam" id="3.40.1280.10:FF:000003">
    <property type="entry name" value="Ribosomal RNA small subunit methyltransferase"/>
    <property type="match status" value="1"/>
</dbReference>
<accession>A0A830HK86</accession>
<dbReference type="EMBL" id="BNJQ01000017">
    <property type="protein sequence ID" value="GHP07554.1"/>
    <property type="molecule type" value="Genomic_DNA"/>
</dbReference>
<feature type="compositionally biased region" description="Acidic residues" evidence="11">
    <location>
        <begin position="10"/>
        <end position="72"/>
    </location>
</feature>
<feature type="region of interest" description="Disordered" evidence="11">
    <location>
        <begin position="1"/>
        <end position="93"/>
    </location>
</feature>
<evidence type="ECO:0000256" key="10">
    <source>
        <dbReference type="ARBA" id="ARBA00023242"/>
    </source>
</evidence>
<keyword evidence="10" id="KW-0539">Nucleus</keyword>
<keyword evidence="4" id="KW-0698">rRNA processing</keyword>
<evidence type="ECO:0000256" key="1">
    <source>
        <dbReference type="ARBA" id="ARBA00004604"/>
    </source>
</evidence>
<dbReference type="InterPro" id="IPR005304">
    <property type="entry name" value="Rbsml_bgen_MeTrfase_EMG1/NEP1"/>
</dbReference>
<dbReference type="Gene3D" id="3.40.1280.10">
    <property type="match status" value="1"/>
</dbReference>
<dbReference type="Proteomes" id="UP000660262">
    <property type="component" value="Unassembled WGS sequence"/>
</dbReference>
<dbReference type="PANTHER" id="PTHR12636">
    <property type="entry name" value="NEP1/MRA1"/>
    <property type="match status" value="1"/>
</dbReference>
<proteinExistence type="inferred from homology"/>
<keyword evidence="5" id="KW-0489">Methyltransferase</keyword>
<dbReference type="AlphaFoldDB" id="A0A830HK86"/>
<keyword evidence="3" id="KW-0690">Ribosome biogenesis</keyword>
<evidence type="ECO:0000256" key="3">
    <source>
        <dbReference type="ARBA" id="ARBA00022517"/>
    </source>
</evidence>
<evidence type="ECO:0000313" key="12">
    <source>
        <dbReference type="EMBL" id="GHP07554.1"/>
    </source>
</evidence>
<dbReference type="SUPFAM" id="SSF75217">
    <property type="entry name" value="alpha/beta knot"/>
    <property type="match status" value="1"/>
</dbReference>
<evidence type="ECO:0000256" key="2">
    <source>
        <dbReference type="ARBA" id="ARBA00008115"/>
    </source>
</evidence>
<sequence length="310" mass="33699">MKRKSRDVVDDVPELSLDEEESLDDEDLSESLEDGDGGDGDGGGDGDDDDDDSGSGSDSEEEDDDDDDDVDALDVPSTANGGGAGASASQQVPRGISGQGKVVFCLENASLETAKVGKGYQLLNCDDHATFLKRHKRDPSDYRPDIVHQTLLQILDSPLNKAGRVSAVYVHTQKNVLISVNPSIRIPRTFKRFCGLMVQLLQKLSIRASNGPDKLLKVIKHPITKHLPVNVPRVGFSFSSETIVRFQDYVTSQKKRLDSAGIVYVLGAMAHGKIDMSYTDTHVSVSEYPLSAAYCASRITNAMENIWNIV</sequence>
<dbReference type="CDD" id="cd18088">
    <property type="entry name" value="Nep1-like"/>
    <property type="match status" value="1"/>
</dbReference>
<evidence type="ECO:0000256" key="6">
    <source>
        <dbReference type="ARBA" id="ARBA00022679"/>
    </source>
</evidence>
<organism evidence="12 13">
    <name type="scientific">Pycnococcus provasolii</name>
    <dbReference type="NCBI Taxonomy" id="41880"/>
    <lineage>
        <taxon>Eukaryota</taxon>
        <taxon>Viridiplantae</taxon>
        <taxon>Chlorophyta</taxon>
        <taxon>Pseudoscourfieldiophyceae</taxon>
        <taxon>Pseudoscourfieldiales</taxon>
        <taxon>Pycnococcaceae</taxon>
        <taxon>Pycnococcus</taxon>
    </lineage>
</organism>
<evidence type="ECO:0000256" key="11">
    <source>
        <dbReference type="SAM" id="MobiDB-lite"/>
    </source>
</evidence>
<dbReference type="GO" id="GO:0070475">
    <property type="term" value="P:rRNA base methylation"/>
    <property type="evidence" value="ECO:0007669"/>
    <property type="project" value="InterPro"/>
</dbReference>
<protein>
    <recommendedName>
        <fullName evidence="14">Ribosomal RNA small subunit methyltransferase NEP1</fullName>
    </recommendedName>
</protein>
<keyword evidence="9" id="KW-0694">RNA-binding</keyword>
<dbReference type="Pfam" id="PF03587">
    <property type="entry name" value="EMG1"/>
    <property type="match status" value="1"/>
</dbReference>
<dbReference type="InterPro" id="IPR029028">
    <property type="entry name" value="Alpha/beta_knot_MTases"/>
</dbReference>
<gene>
    <name evidence="12" type="ORF">PPROV_000629600</name>
</gene>
<keyword evidence="7" id="KW-0949">S-adenosyl-L-methionine</keyword>
<dbReference type="OrthoDB" id="269804at2759"/>
<reference evidence="12" key="1">
    <citation type="submission" date="2020-10" db="EMBL/GenBank/DDBJ databases">
        <title>Unveiling of a novel bifunctional photoreceptor, Dualchrome1, isolated from a cosmopolitan green alga.</title>
        <authorList>
            <person name="Suzuki S."/>
            <person name="Kawachi M."/>
        </authorList>
    </citation>
    <scope>NUCLEOTIDE SEQUENCE</scope>
    <source>
        <strain evidence="12">NIES 2893</strain>
    </source>
</reference>
<comment type="subcellular location">
    <subcellularLocation>
        <location evidence="1">Nucleus</location>
        <location evidence="1">Nucleolus</location>
    </subcellularLocation>
</comment>
<evidence type="ECO:0008006" key="14">
    <source>
        <dbReference type="Google" id="ProtNLM"/>
    </source>
</evidence>
<dbReference type="PANTHER" id="PTHR12636:SF5">
    <property type="entry name" value="RIBOSOMAL RNA SMALL SUBUNIT METHYLTRANSFERASE NEP1"/>
    <property type="match status" value="1"/>
</dbReference>
<dbReference type="InterPro" id="IPR029026">
    <property type="entry name" value="tRNA_m1G_MTases_N"/>
</dbReference>
<name>A0A830HK86_9CHLO</name>
<evidence type="ECO:0000256" key="8">
    <source>
        <dbReference type="ARBA" id="ARBA00022730"/>
    </source>
</evidence>
<evidence type="ECO:0000256" key="7">
    <source>
        <dbReference type="ARBA" id="ARBA00022691"/>
    </source>
</evidence>